<reference evidence="1" key="1">
    <citation type="submission" date="2018-11" db="EMBL/GenBank/DDBJ databases">
        <authorList>
            <consortium name="Pathogen Informatics"/>
        </authorList>
    </citation>
    <scope>NUCLEOTIDE SEQUENCE [LARGE SCALE GENOMIC DNA]</scope>
</reference>
<protein>
    <submittedName>
        <fullName evidence="1">Uncharacterized protein</fullName>
    </submittedName>
</protein>
<proteinExistence type="predicted"/>
<name>A0A3P8IR63_HELPZ</name>
<sequence>MFLVMSFYEKVNSMNGTYGATAGYEASLVGGKPDDLANTSIHNSFEYLHTVREQSDWTIIVN</sequence>
<gene>
    <name evidence="1" type="ORF">HPBE_LOCUS26429</name>
</gene>
<accession>A0A3P8IR63</accession>
<organism evidence="1">
    <name type="scientific">Heligmosomoides polygyrus</name>
    <name type="common">Parasitic roundworm</name>
    <dbReference type="NCBI Taxonomy" id="6339"/>
    <lineage>
        <taxon>Eukaryota</taxon>
        <taxon>Metazoa</taxon>
        <taxon>Ecdysozoa</taxon>
        <taxon>Nematoda</taxon>
        <taxon>Chromadorea</taxon>
        <taxon>Rhabditida</taxon>
        <taxon>Rhabditina</taxon>
        <taxon>Rhabditomorpha</taxon>
        <taxon>Strongyloidea</taxon>
        <taxon>Heligmosomidae</taxon>
        <taxon>Heligmosomoides</taxon>
    </lineage>
</organism>
<dbReference type="EMBL" id="UZAH01039955">
    <property type="protein sequence ID" value="VDP57526.1"/>
    <property type="molecule type" value="Genomic_DNA"/>
</dbReference>
<evidence type="ECO:0000313" key="1">
    <source>
        <dbReference type="EMBL" id="VDP57526.1"/>
    </source>
</evidence>
<dbReference type="AlphaFoldDB" id="A0A3P8IR63"/>